<evidence type="ECO:0000313" key="2">
    <source>
        <dbReference type="EMBL" id="MBP1938052.1"/>
    </source>
</evidence>
<keyword evidence="1" id="KW-1133">Transmembrane helix</keyword>
<feature type="transmembrane region" description="Helical" evidence="1">
    <location>
        <begin position="154"/>
        <end position="178"/>
    </location>
</feature>
<keyword evidence="1" id="KW-0812">Transmembrane</keyword>
<reference evidence="2 3" key="1">
    <citation type="submission" date="2021-03" db="EMBL/GenBank/DDBJ databases">
        <title>Genomic Encyclopedia of Type Strains, Phase IV (KMG-IV): sequencing the most valuable type-strain genomes for metagenomic binning, comparative biology and taxonomic classification.</title>
        <authorList>
            <person name="Goeker M."/>
        </authorList>
    </citation>
    <scope>NUCLEOTIDE SEQUENCE [LARGE SCALE GENOMIC DNA]</scope>
    <source>
        <strain evidence="2 3">DSM 23491</strain>
    </source>
</reference>
<dbReference type="Proteomes" id="UP001519273">
    <property type="component" value="Unassembled WGS sequence"/>
</dbReference>
<keyword evidence="1" id="KW-0472">Membrane</keyword>
<keyword evidence="3" id="KW-1185">Reference proteome</keyword>
<organism evidence="2 3">
    <name type="scientific">Paenibacillus sediminis</name>
    <dbReference type="NCBI Taxonomy" id="664909"/>
    <lineage>
        <taxon>Bacteria</taxon>
        <taxon>Bacillati</taxon>
        <taxon>Bacillota</taxon>
        <taxon>Bacilli</taxon>
        <taxon>Bacillales</taxon>
        <taxon>Paenibacillaceae</taxon>
        <taxon>Paenibacillus</taxon>
    </lineage>
</organism>
<gene>
    <name evidence="2" type="ORF">J2Z20_002969</name>
</gene>
<feature type="transmembrane region" description="Helical" evidence="1">
    <location>
        <begin position="89"/>
        <end position="110"/>
    </location>
</feature>
<evidence type="ECO:0000313" key="3">
    <source>
        <dbReference type="Proteomes" id="UP001519273"/>
    </source>
</evidence>
<evidence type="ECO:0008006" key="4">
    <source>
        <dbReference type="Google" id="ProtNLM"/>
    </source>
</evidence>
<protein>
    <recommendedName>
        <fullName evidence="4">DUF308 domain-containing protein</fullName>
    </recommendedName>
</protein>
<feature type="transmembrane region" description="Helical" evidence="1">
    <location>
        <begin position="53"/>
        <end position="69"/>
    </location>
</feature>
<feature type="transmembrane region" description="Helical" evidence="1">
    <location>
        <begin position="7"/>
        <end position="24"/>
    </location>
</feature>
<feature type="transmembrane region" description="Helical" evidence="1">
    <location>
        <begin position="130"/>
        <end position="148"/>
    </location>
</feature>
<feature type="transmembrane region" description="Helical" evidence="1">
    <location>
        <begin position="30"/>
        <end position="46"/>
    </location>
</feature>
<dbReference type="EMBL" id="JAGGKP010000009">
    <property type="protein sequence ID" value="MBP1938052.1"/>
    <property type="molecule type" value="Genomic_DNA"/>
</dbReference>
<evidence type="ECO:0000256" key="1">
    <source>
        <dbReference type="SAM" id="Phobius"/>
    </source>
</evidence>
<name>A0ABS4H6Q9_9BACL</name>
<sequence>MRNAYYSILWGLLLVVLDFRFGTFDVLPDVLGYVLIIIGLSTLKTIDRHFTISWWAAAAMIVISIVTFFQPVSSLEMSTAVQSISVVQIGWAFLLIILDIVMIYGICKGIIGHATLYNNQDLVQFAKRSLNTYVTLSVISLIALPFYLDLPQGLTMIIFITLWLMLFIAMIFIIRLLYRSGRELE</sequence>
<accession>A0ABS4H6Q9</accession>
<dbReference type="RefSeq" id="WP_209851815.1">
    <property type="nucleotide sequence ID" value="NZ_CBCRVE010000010.1"/>
</dbReference>
<proteinExistence type="predicted"/>
<comment type="caution">
    <text evidence="2">The sequence shown here is derived from an EMBL/GenBank/DDBJ whole genome shotgun (WGS) entry which is preliminary data.</text>
</comment>